<evidence type="ECO:0000256" key="3">
    <source>
        <dbReference type="ARBA" id="ARBA00006550"/>
    </source>
</evidence>
<organism evidence="13 14">
    <name type="scientific">Tanacetum coccineum</name>
    <dbReference type="NCBI Taxonomy" id="301880"/>
    <lineage>
        <taxon>Eukaryota</taxon>
        <taxon>Viridiplantae</taxon>
        <taxon>Streptophyta</taxon>
        <taxon>Embryophyta</taxon>
        <taxon>Tracheophyta</taxon>
        <taxon>Spermatophyta</taxon>
        <taxon>Magnoliopsida</taxon>
        <taxon>eudicotyledons</taxon>
        <taxon>Gunneridae</taxon>
        <taxon>Pentapetalae</taxon>
        <taxon>asterids</taxon>
        <taxon>campanulids</taxon>
        <taxon>Asterales</taxon>
        <taxon>Asteraceae</taxon>
        <taxon>Asteroideae</taxon>
        <taxon>Anthemideae</taxon>
        <taxon>Anthemidinae</taxon>
        <taxon>Tanacetum</taxon>
    </lineage>
</organism>
<reference evidence="13" key="1">
    <citation type="journal article" date="2022" name="Int. J. Mol. Sci.">
        <title>Draft Genome of Tanacetum Coccineum: Genomic Comparison of Closely Related Tanacetum-Family Plants.</title>
        <authorList>
            <person name="Yamashiro T."/>
            <person name="Shiraishi A."/>
            <person name="Nakayama K."/>
            <person name="Satake H."/>
        </authorList>
    </citation>
    <scope>NUCLEOTIDE SEQUENCE</scope>
</reference>
<comment type="similarity">
    <text evidence="3">Belongs to the AcsF family.</text>
</comment>
<comment type="pathway">
    <text evidence="2">Porphyrin-containing compound metabolism; chlorophyll biosynthesis.</text>
</comment>
<evidence type="ECO:0000259" key="12">
    <source>
        <dbReference type="Pfam" id="PF02915"/>
    </source>
</evidence>
<keyword evidence="14" id="KW-1185">Reference proteome</keyword>
<comment type="caution">
    <text evidence="13">The sequence shown here is derived from an EMBL/GenBank/DDBJ whole genome shotgun (WGS) entry which is preliminary data.</text>
</comment>
<evidence type="ECO:0000256" key="8">
    <source>
        <dbReference type="ARBA" id="ARBA00023002"/>
    </source>
</evidence>
<accession>A0ABQ4XW23</accession>
<dbReference type="Proteomes" id="UP001151760">
    <property type="component" value="Unassembled WGS sequence"/>
</dbReference>
<evidence type="ECO:0000256" key="9">
    <source>
        <dbReference type="ARBA" id="ARBA00023004"/>
    </source>
</evidence>
<protein>
    <recommendedName>
        <fullName evidence="4">magnesium-protoporphyrin IX monomethyl ester (oxidative) cyclase</fullName>
        <ecNumber evidence="4">1.14.13.81</ecNumber>
    </recommendedName>
</protein>
<evidence type="ECO:0000256" key="6">
    <source>
        <dbReference type="ARBA" id="ARBA00022723"/>
    </source>
</evidence>
<reference evidence="13" key="2">
    <citation type="submission" date="2022-01" db="EMBL/GenBank/DDBJ databases">
        <authorList>
            <person name="Yamashiro T."/>
            <person name="Shiraishi A."/>
            <person name="Satake H."/>
            <person name="Nakayama K."/>
        </authorList>
    </citation>
    <scope>NUCLEOTIDE SEQUENCE</scope>
</reference>
<feature type="domain" description="Rubrerythrin diiron-binding" evidence="12">
    <location>
        <begin position="4"/>
        <end position="69"/>
    </location>
</feature>
<dbReference type="InterPro" id="IPR008434">
    <property type="entry name" value="AcsF"/>
</dbReference>
<evidence type="ECO:0000313" key="13">
    <source>
        <dbReference type="EMBL" id="GJS69083.1"/>
    </source>
</evidence>
<evidence type="ECO:0000256" key="5">
    <source>
        <dbReference type="ARBA" id="ARBA00022531"/>
    </source>
</evidence>
<keyword evidence="10" id="KW-0149">Chlorophyll biosynthesis</keyword>
<dbReference type="EMBL" id="BQNB010009837">
    <property type="protein sequence ID" value="GJS69083.1"/>
    <property type="molecule type" value="Genomic_DNA"/>
</dbReference>
<keyword evidence="5" id="KW-0602">Photosynthesis</keyword>
<keyword evidence="7" id="KW-0521">NADP</keyword>
<name>A0ABQ4XW23_9ASTR</name>
<gene>
    <name evidence="13" type="ORF">Tco_0701924</name>
</gene>
<keyword evidence="9" id="KW-0408">Iron</keyword>
<dbReference type="PANTHER" id="PTHR31053">
    <property type="entry name" value="MAGNESIUM-PROTOPORPHYRIN IX MONOMETHYL ESTER [OXIDATIVE] CYCLASE, CHLOROPLASTIC"/>
    <property type="match status" value="1"/>
</dbReference>
<dbReference type="EC" id="1.14.13.81" evidence="4"/>
<dbReference type="InterPro" id="IPR009078">
    <property type="entry name" value="Ferritin-like_SF"/>
</dbReference>
<evidence type="ECO:0000256" key="7">
    <source>
        <dbReference type="ARBA" id="ARBA00022857"/>
    </source>
</evidence>
<evidence type="ECO:0000256" key="11">
    <source>
        <dbReference type="ARBA" id="ARBA00049231"/>
    </source>
</evidence>
<comment type="cofactor">
    <cofactor evidence="1">
        <name>Fe cation</name>
        <dbReference type="ChEBI" id="CHEBI:24875"/>
    </cofactor>
</comment>
<evidence type="ECO:0000256" key="10">
    <source>
        <dbReference type="ARBA" id="ARBA00023171"/>
    </source>
</evidence>
<dbReference type="InterPro" id="IPR003251">
    <property type="entry name" value="Rr_diiron-bd_dom"/>
</dbReference>
<keyword evidence="6" id="KW-0479">Metal-binding</keyword>
<comment type="catalytic activity">
    <reaction evidence="11">
        <text>Mg-protoporphyrin IX 13-monomethyl ester + 3 NADPH + 3 O2 + 2 H(+) = 3,8-divinyl protochlorophyllide a + 3 NADP(+) + 5 H2O</text>
        <dbReference type="Rhea" id="RHEA:33235"/>
        <dbReference type="ChEBI" id="CHEBI:15377"/>
        <dbReference type="ChEBI" id="CHEBI:15378"/>
        <dbReference type="ChEBI" id="CHEBI:15379"/>
        <dbReference type="ChEBI" id="CHEBI:57783"/>
        <dbReference type="ChEBI" id="CHEBI:58349"/>
        <dbReference type="ChEBI" id="CHEBI:58632"/>
        <dbReference type="ChEBI" id="CHEBI:60491"/>
        <dbReference type="EC" id="1.14.13.81"/>
    </reaction>
</comment>
<dbReference type="PANTHER" id="PTHR31053:SF2">
    <property type="entry name" value="MAGNESIUM-PROTOPORPHYRIN IX MONOMETHYL ESTER [OXIDATIVE] CYCLASE, CHLOROPLASTIC"/>
    <property type="match status" value="1"/>
</dbReference>
<evidence type="ECO:0000256" key="4">
    <source>
        <dbReference type="ARBA" id="ARBA00012092"/>
    </source>
</evidence>
<dbReference type="SUPFAM" id="SSF47240">
    <property type="entry name" value="Ferritin-like"/>
    <property type="match status" value="1"/>
</dbReference>
<dbReference type="Pfam" id="PF02915">
    <property type="entry name" value="Rubrerythrin"/>
    <property type="match status" value="1"/>
</dbReference>
<keyword evidence="8" id="KW-0560">Oxidoreductase</keyword>
<evidence type="ECO:0000313" key="14">
    <source>
        <dbReference type="Proteomes" id="UP001151760"/>
    </source>
</evidence>
<proteinExistence type="inferred from homology"/>
<evidence type="ECO:0000256" key="1">
    <source>
        <dbReference type="ARBA" id="ARBA00001962"/>
    </source>
</evidence>
<sequence>MPKTNPVVAEIFSLMSRDEACHAGFLNRGLLDFNLALDLGFLTKARKYTFFKPKFIFYATYLSKKIRYFENQCQDENRHGDFFSALMKAQP</sequence>
<evidence type="ECO:0000256" key="2">
    <source>
        <dbReference type="ARBA" id="ARBA00005173"/>
    </source>
</evidence>